<dbReference type="AlphaFoldDB" id="G2XW72"/>
<protein>
    <submittedName>
        <fullName evidence="1">Uncharacterized protein</fullName>
    </submittedName>
</protein>
<name>G2XW72_BOTF4</name>
<dbReference type="InParanoid" id="G2XW72"/>
<dbReference type="HOGENOM" id="CLU_2558023_0_0_1"/>
<sequence length="82" mass="8977">MVSEQCKILSIAISSPQESVHLEQFIKARGLEDEVDDSREGTFGAFDTLSCIPNVYDGFVRRVSENSDNSGACVEHNALLIS</sequence>
<proteinExistence type="predicted"/>
<organism evidence="1 2">
    <name type="scientific">Botryotinia fuckeliana (strain T4)</name>
    <name type="common">Noble rot fungus</name>
    <name type="synonym">Botrytis cinerea</name>
    <dbReference type="NCBI Taxonomy" id="999810"/>
    <lineage>
        <taxon>Eukaryota</taxon>
        <taxon>Fungi</taxon>
        <taxon>Dikarya</taxon>
        <taxon>Ascomycota</taxon>
        <taxon>Pezizomycotina</taxon>
        <taxon>Leotiomycetes</taxon>
        <taxon>Helotiales</taxon>
        <taxon>Sclerotiniaceae</taxon>
        <taxon>Botrytis</taxon>
    </lineage>
</organism>
<accession>G2XW72</accession>
<evidence type="ECO:0000313" key="2">
    <source>
        <dbReference type="Proteomes" id="UP000008177"/>
    </source>
</evidence>
<dbReference type="Proteomes" id="UP000008177">
    <property type="component" value="Unplaced contigs"/>
</dbReference>
<reference evidence="2" key="1">
    <citation type="journal article" date="2011" name="PLoS Genet.">
        <title>Genomic analysis of the necrotrophic fungal pathogens Sclerotinia sclerotiorum and Botrytis cinerea.</title>
        <authorList>
            <person name="Amselem J."/>
            <person name="Cuomo C.A."/>
            <person name="van Kan J.A."/>
            <person name="Viaud M."/>
            <person name="Benito E.P."/>
            <person name="Couloux A."/>
            <person name="Coutinho P.M."/>
            <person name="de Vries R.P."/>
            <person name="Dyer P.S."/>
            <person name="Fillinger S."/>
            <person name="Fournier E."/>
            <person name="Gout L."/>
            <person name="Hahn M."/>
            <person name="Kohn L."/>
            <person name="Lapalu N."/>
            <person name="Plummer K.M."/>
            <person name="Pradier J.M."/>
            <person name="Quevillon E."/>
            <person name="Sharon A."/>
            <person name="Simon A."/>
            <person name="ten Have A."/>
            <person name="Tudzynski B."/>
            <person name="Tudzynski P."/>
            <person name="Wincker P."/>
            <person name="Andrew M."/>
            <person name="Anthouard V."/>
            <person name="Beever R.E."/>
            <person name="Beffa R."/>
            <person name="Benoit I."/>
            <person name="Bouzid O."/>
            <person name="Brault B."/>
            <person name="Chen Z."/>
            <person name="Choquer M."/>
            <person name="Collemare J."/>
            <person name="Cotton P."/>
            <person name="Danchin E.G."/>
            <person name="Da Silva C."/>
            <person name="Gautier A."/>
            <person name="Giraud C."/>
            <person name="Giraud T."/>
            <person name="Gonzalez C."/>
            <person name="Grossetete S."/>
            <person name="Guldener U."/>
            <person name="Henrissat B."/>
            <person name="Howlett B.J."/>
            <person name="Kodira C."/>
            <person name="Kretschmer M."/>
            <person name="Lappartient A."/>
            <person name="Leroch M."/>
            <person name="Levis C."/>
            <person name="Mauceli E."/>
            <person name="Neuveglise C."/>
            <person name="Oeser B."/>
            <person name="Pearson M."/>
            <person name="Poulain J."/>
            <person name="Poussereau N."/>
            <person name="Quesneville H."/>
            <person name="Rascle C."/>
            <person name="Schumacher J."/>
            <person name="Segurens B."/>
            <person name="Sexton A."/>
            <person name="Silva E."/>
            <person name="Sirven C."/>
            <person name="Soanes D.M."/>
            <person name="Talbot N.J."/>
            <person name="Templeton M."/>
            <person name="Yandava C."/>
            <person name="Yarden O."/>
            <person name="Zeng Q."/>
            <person name="Rollins J.A."/>
            <person name="Lebrun M.H."/>
            <person name="Dickman M."/>
        </authorList>
    </citation>
    <scope>NUCLEOTIDE SEQUENCE [LARGE SCALE GENOMIC DNA]</scope>
    <source>
        <strain evidence="2">T4</strain>
    </source>
</reference>
<evidence type="ECO:0000313" key="1">
    <source>
        <dbReference type="EMBL" id="CCD44742.1"/>
    </source>
</evidence>
<dbReference type="EMBL" id="FQ790271">
    <property type="protein sequence ID" value="CCD44742.1"/>
    <property type="molecule type" value="Genomic_DNA"/>
</dbReference>
<gene>
    <name evidence="1" type="ORF">BofuT4_uP056430.1</name>
</gene>